<dbReference type="AlphaFoldDB" id="A0A4R3N3C0"/>
<sequence length="171" mass="19304">MTIRIEPLNRAHRPLLTDFQNPHSSLAEYLRRFAWRHAEKDLLARTYVVIDAGIDPPRLAGYFSLTTVSVERDAVAPLPALDRLPRFPIPGILLARLAVDTRVRGQGLGRYLFEEALGLTLQLAHAGPVTFRLLVTDAIDVEARSFYAHFGCQPLSETFPCRMFLDLRPLL</sequence>
<organism evidence="5 6">
    <name type="scientific">Thiobaca trueperi</name>
    <dbReference type="NCBI Taxonomy" id="127458"/>
    <lineage>
        <taxon>Bacteria</taxon>
        <taxon>Pseudomonadati</taxon>
        <taxon>Pseudomonadota</taxon>
        <taxon>Gammaproteobacteria</taxon>
        <taxon>Chromatiales</taxon>
        <taxon>Chromatiaceae</taxon>
        <taxon>Thiobaca</taxon>
    </lineage>
</organism>
<dbReference type="PANTHER" id="PTHR36449">
    <property type="entry name" value="ACETYLTRANSFERASE-RELATED"/>
    <property type="match status" value="1"/>
</dbReference>
<evidence type="ECO:0000313" key="6">
    <source>
        <dbReference type="Proteomes" id="UP000295717"/>
    </source>
</evidence>
<evidence type="ECO:0000256" key="1">
    <source>
        <dbReference type="ARBA" id="ARBA00009342"/>
    </source>
</evidence>
<evidence type="ECO:0000313" key="5">
    <source>
        <dbReference type="EMBL" id="TCT21169.1"/>
    </source>
</evidence>
<gene>
    <name evidence="5" type="ORF">EDC35_10421</name>
</gene>
<dbReference type="Gene3D" id="3.40.630.30">
    <property type="match status" value="1"/>
</dbReference>
<dbReference type="Proteomes" id="UP000295717">
    <property type="component" value="Unassembled WGS sequence"/>
</dbReference>
<comment type="similarity">
    <text evidence="1">Belongs to the acetyltransferase family. GNAT subfamily.</text>
</comment>
<dbReference type="OrthoDB" id="9799147at2"/>
<dbReference type="PANTHER" id="PTHR36449:SF1">
    <property type="entry name" value="ACETYLTRANSFERASE"/>
    <property type="match status" value="1"/>
</dbReference>
<keyword evidence="3 5" id="KW-0808">Transferase</keyword>
<dbReference type="SUPFAM" id="SSF55729">
    <property type="entry name" value="Acyl-CoA N-acyltransferases (Nat)"/>
    <property type="match status" value="1"/>
</dbReference>
<protein>
    <submittedName>
        <fullName evidence="5">Acetyltransferase (GNAT) family protein</fullName>
    </submittedName>
</protein>
<dbReference type="RefSeq" id="WP_132976785.1">
    <property type="nucleotide sequence ID" value="NZ_SMAO01000004.1"/>
</dbReference>
<evidence type="ECO:0000256" key="2">
    <source>
        <dbReference type="ARBA" id="ARBA00022649"/>
    </source>
</evidence>
<dbReference type="InterPro" id="IPR016181">
    <property type="entry name" value="Acyl_CoA_acyltransferase"/>
</dbReference>
<keyword evidence="4" id="KW-0012">Acyltransferase</keyword>
<accession>A0A4R3N3C0</accession>
<reference evidence="5 6" key="1">
    <citation type="submission" date="2019-03" db="EMBL/GenBank/DDBJ databases">
        <title>Genomic Encyclopedia of Type Strains, Phase IV (KMG-IV): sequencing the most valuable type-strain genomes for metagenomic binning, comparative biology and taxonomic classification.</title>
        <authorList>
            <person name="Goeker M."/>
        </authorList>
    </citation>
    <scope>NUCLEOTIDE SEQUENCE [LARGE SCALE GENOMIC DNA]</scope>
    <source>
        <strain evidence="5 6">DSM 13587</strain>
    </source>
</reference>
<keyword evidence="2" id="KW-1277">Toxin-antitoxin system</keyword>
<name>A0A4R3N3C0_9GAMM</name>
<dbReference type="GO" id="GO:0016746">
    <property type="term" value="F:acyltransferase activity"/>
    <property type="evidence" value="ECO:0007669"/>
    <property type="project" value="UniProtKB-KW"/>
</dbReference>
<evidence type="ECO:0000256" key="4">
    <source>
        <dbReference type="ARBA" id="ARBA00023315"/>
    </source>
</evidence>
<dbReference type="EMBL" id="SMAO01000004">
    <property type="protein sequence ID" value="TCT21169.1"/>
    <property type="molecule type" value="Genomic_DNA"/>
</dbReference>
<keyword evidence="6" id="KW-1185">Reference proteome</keyword>
<comment type="caution">
    <text evidence="5">The sequence shown here is derived from an EMBL/GenBank/DDBJ whole genome shotgun (WGS) entry which is preliminary data.</text>
</comment>
<evidence type="ECO:0000256" key="3">
    <source>
        <dbReference type="ARBA" id="ARBA00022679"/>
    </source>
</evidence>
<proteinExistence type="inferred from homology"/>